<evidence type="ECO:0000256" key="7">
    <source>
        <dbReference type="ARBA" id="ARBA00022692"/>
    </source>
</evidence>
<dbReference type="GO" id="GO:0052851">
    <property type="term" value="F:ferric-chelate reductase (NADPH) activity"/>
    <property type="evidence" value="ECO:0007669"/>
    <property type="project" value="UniProtKB-EC"/>
</dbReference>
<feature type="transmembrane region" description="Helical" evidence="16">
    <location>
        <begin position="251"/>
        <end position="270"/>
    </location>
</feature>
<evidence type="ECO:0000256" key="9">
    <source>
        <dbReference type="ARBA" id="ARBA00022982"/>
    </source>
</evidence>
<evidence type="ECO:0000256" key="14">
    <source>
        <dbReference type="ARBA" id="ARBA00023180"/>
    </source>
</evidence>
<evidence type="ECO:0000256" key="16">
    <source>
        <dbReference type="SAM" id="Phobius"/>
    </source>
</evidence>
<dbReference type="HOGENOM" id="CLU_010365_4_0_1"/>
<feature type="transmembrane region" description="Helical" evidence="16">
    <location>
        <begin position="282"/>
        <end position="302"/>
    </location>
</feature>
<dbReference type="InterPro" id="IPR013121">
    <property type="entry name" value="Fe_red_NAD-bd_6"/>
</dbReference>
<evidence type="ECO:0000256" key="11">
    <source>
        <dbReference type="ARBA" id="ARBA00023002"/>
    </source>
</evidence>
<feature type="signal peptide" evidence="17">
    <location>
        <begin position="1"/>
        <end position="18"/>
    </location>
</feature>
<keyword evidence="12" id="KW-0406">Ion transport</keyword>
<dbReference type="Pfam" id="PF08030">
    <property type="entry name" value="NAD_binding_6"/>
    <property type="match status" value="1"/>
</dbReference>
<dbReference type="InterPro" id="IPR051410">
    <property type="entry name" value="Ferric/Cupric_Reductase"/>
</dbReference>
<dbReference type="CDD" id="cd06186">
    <property type="entry name" value="NOX_Duox_like_FAD_NADP"/>
    <property type="match status" value="1"/>
</dbReference>
<dbReference type="OrthoDB" id="4494341at2759"/>
<dbReference type="EMBL" id="GG692399">
    <property type="protein sequence ID" value="EER32417.1"/>
    <property type="molecule type" value="Genomic_DNA"/>
</dbReference>
<keyword evidence="13 16" id="KW-0472">Membrane</keyword>
<evidence type="ECO:0000256" key="1">
    <source>
        <dbReference type="ARBA" id="ARBA00004651"/>
    </source>
</evidence>
<dbReference type="InterPro" id="IPR017927">
    <property type="entry name" value="FAD-bd_FR_type"/>
</dbReference>
<evidence type="ECO:0000256" key="2">
    <source>
        <dbReference type="ARBA" id="ARBA00006278"/>
    </source>
</evidence>
<gene>
    <name evidence="19" type="ORF">CTRG_04088</name>
</gene>
<feature type="chain" id="PRO_5002955177" description="ferric-chelate reductase (NADPH)" evidence="17">
    <location>
        <begin position="19"/>
        <end position="672"/>
    </location>
</feature>
<keyword evidence="17" id="KW-0732">Signal</keyword>
<keyword evidence="8" id="KW-0274">FAD</keyword>
<proteinExistence type="inferred from homology"/>
<reference evidence="19 20" key="1">
    <citation type="journal article" date="2009" name="Nature">
        <title>Evolution of pathogenicity and sexual reproduction in eight Candida genomes.</title>
        <authorList>
            <person name="Butler G."/>
            <person name="Rasmussen M.D."/>
            <person name="Lin M.F."/>
            <person name="Santos M.A."/>
            <person name="Sakthikumar S."/>
            <person name="Munro C.A."/>
            <person name="Rheinbay E."/>
            <person name="Grabherr M."/>
            <person name="Forche A."/>
            <person name="Reedy J.L."/>
            <person name="Agrafioti I."/>
            <person name="Arnaud M.B."/>
            <person name="Bates S."/>
            <person name="Brown A.J."/>
            <person name="Brunke S."/>
            <person name="Costanzo M.C."/>
            <person name="Fitzpatrick D.A."/>
            <person name="de Groot P.W."/>
            <person name="Harris D."/>
            <person name="Hoyer L.L."/>
            <person name="Hube B."/>
            <person name="Klis F.M."/>
            <person name="Kodira C."/>
            <person name="Lennard N."/>
            <person name="Logue M.E."/>
            <person name="Martin R."/>
            <person name="Neiman A.M."/>
            <person name="Nikolaou E."/>
            <person name="Quail M.A."/>
            <person name="Quinn J."/>
            <person name="Santos M.C."/>
            <person name="Schmitzberger F.F."/>
            <person name="Sherlock G."/>
            <person name="Shah P."/>
            <person name="Silverstein K.A."/>
            <person name="Skrzypek M.S."/>
            <person name="Soll D."/>
            <person name="Staggs R."/>
            <person name="Stansfield I."/>
            <person name="Stumpf M.P."/>
            <person name="Sudbery P.E."/>
            <person name="Srikantha T."/>
            <person name="Zeng Q."/>
            <person name="Berman J."/>
            <person name="Berriman M."/>
            <person name="Heitman J."/>
            <person name="Gow N.A."/>
            <person name="Lorenz M.C."/>
            <person name="Birren B.W."/>
            <person name="Kellis M."/>
            <person name="Cuomo C.A."/>
        </authorList>
    </citation>
    <scope>NUCLEOTIDE SEQUENCE [LARGE SCALE GENOMIC DNA]</scope>
    <source>
        <strain evidence="20">ATCC MYA-3404 / T1</strain>
    </source>
</reference>
<organism evidence="19 20">
    <name type="scientific">Candida tropicalis (strain ATCC MYA-3404 / T1)</name>
    <name type="common">Yeast</name>
    <dbReference type="NCBI Taxonomy" id="294747"/>
    <lineage>
        <taxon>Eukaryota</taxon>
        <taxon>Fungi</taxon>
        <taxon>Dikarya</taxon>
        <taxon>Ascomycota</taxon>
        <taxon>Saccharomycotina</taxon>
        <taxon>Pichiomycetes</taxon>
        <taxon>Debaryomycetaceae</taxon>
        <taxon>Candida/Lodderomyces clade</taxon>
        <taxon>Candida</taxon>
    </lineage>
</organism>
<dbReference type="GO" id="GO:0006826">
    <property type="term" value="P:iron ion transport"/>
    <property type="evidence" value="ECO:0007669"/>
    <property type="project" value="UniProtKB-ARBA"/>
</dbReference>
<evidence type="ECO:0000256" key="5">
    <source>
        <dbReference type="ARBA" id="ARBA00022475"/>
    </source>
</evidence>
<dbReference type="eggNOG" id="KOG0039">
    <property type="taxonomic scope" value="Eukaryota"/>
</dbReference>
<evidence type="ECO:0000256" key="12">
    <source>
        <dbReference type="ARBA" id="ARBA00023065"/>
    </source>
</evidence>
<dbReference type="GeneID" id="8297066"/>
<keyword evidence="11" id="KW-0560">Oxidoreductase</keyword>
<dbReference type="RefSeq" id="XP_002549791.1">
    <property type="nucleotide sequence ID" value="XM_002549745.1"/>
</dbReference>
<dbReference type="InterPro" id="IPR013130">
    <property type="entry name" value="Fe3_Rdtase_TM_dom"/>
</dbReference>
<dbReference type="GO" id="GO:0005886">
    <property type="term" value="C:plasma membrane"/>
    <property type="evidence" value="ECO:0007669"/>
    <property type="project" value="UniProtKB-SubCell"/>
</dbReference>
<comment type="catalytic activity">
    <reaction evidence="15">
        <text>2 a Fe(II)-siderophore + NADP(+) + H(+) = 2 a Fe(III)-siderophore + NADPH</text>
        <dbReference type="Rhea" id="RHEA:28795"/>
        <dbReference type="Rhea" id="RHEA-COMP:11342"/>
        <dbReference type="Rhea" id="RHEA-COMP:11344"/>
        <dbReference type="ChEBI" id="CHEBI:15378"/>
        <dbReference type="ChEBI" id="CHEBI:29033"/>
        <dbReference type="ChEBI" id="CHEBI:29034"/>
        <dbReference type="ChEBI" id="CHEBI:57783"/>
        <dbReference type="ChEBI" id="CHEBI:58349"/>
        <dbReference type="EC" id="1.16.1.9"/>
    </reaction>
</comment>
<dbReference type="SUPFAM" id="SSF52343">
    <property type="entry name" value="Ferredoxin reductase-like, C-terminal NADP-linked domain"/>
    <property type="match status" value="1"/>
</dbReference>
<feature type="domain" description="FAD-binding FR-type" evidence="18">
    <location>
        <begin position="385"/>
        <end position="504"/>
    </location>
</feature>
<feature type="transmembrane region" description="Helical" evidence="16">
    <location>
        <begin position="139"/>
        <end position="161"/>
    </location>
</feature>
<dbReference type="Proteomes" id="UP000002037">
    <property type="component" value="Unassembled WGS sequence"/>
</dbReference>
<dbReference type="SFLD" id="SFLDS00052">
    <property type="entry name" value="Ferric_Reductase_Domain"/>
    <property type="match status" value="1"/>
</dbReference>
<keyword evidence="7 16" id="KW-0812">Transmembrane</keyword>
<dbReference type="EC" id="1.16.1.9" evidence="3"/>
<feature type="transmembrane region" description="Helical" evidence="16">
    <location>
        <begin position="322"/>
        <end position="344"/>
    </location>
</feature>
<comment type="subcellular location">
    <subcellularLocation>
        <location evidence="1">Cell membrane</location>
        <topology evidence="1">Multi-pass membrane protein</topology>
    </subcellularLocation>
</comment>
<protein>
    <recommendedName>
        <fullName evidence="3">ferric-chelate reductase (NADPH)</fullName>
        <ecNumber evidence="3">1.16.1.9</ecNumber>
    </recommendedName>
</protein>
<evidence type="ECO:0000256" key="15">
    <source>
        <dbReference type="ARBA" id="ARBA00048483"/>
    </source>
</evidence>
<sequence length="672" mass="76180">MKLSSFFIYYVFATTSVAISVTKRVDLGYVACSTLLTQFSPDGELQPFCDLYNQPAVGSMAFCLLKSFGFNENSYYEPFLNACGLSERDLMSSYKNATKYMRRGSSISDTGFPIATQRDQVLTTLDQLYRSALNENYSVWYGTALIAYWGVVMLIGSLNYWSHFLFPSFVKAMHGPITNWIRRFFVLSPTFGHSHASSSKRYLKVIQAFIPLRFETLIILGWLVLCAVFCGTSIYASEDQMASLLVGNRSGQLVAFSIPLLILFGGRNNFMQWLTGWPFARFLVFHRWIARIVFTMLLVHVGSKTITIKRFGSFPGFLSQNYMIWGIVAMVACGLLIGHSWQIFRNTNYEVFLIVHHVLVIIFIAGGWIHSPGNNSYITYCAAVAVWGFDKLIRLVRVTSYGVKKANVELIANEVLKVTIPRPQWWRPFPGSYAYIYFLKPAFCWQSHPFTLVDSVQENNTLTFYIKVKGGMTHGIYKQLSCTPSQCATFNVLVEGPYASPHSGRKFDNLILLSSGTGIPGLYYAALDLIRRNDCATKKIKLYWTIRDVKSINWFMDEFLELRGSIVEPIIYITGAPPSDNCPVLEKWEPSITDSIGSFKQVKEILNFVEFRTGRPNAETIVSQEINEANGSIAFVTCGTPYLVDDARAAIIKSLKTCTSKRIEYFEDFQEW</sequence>
<evidence type="ECO:0000313" key="19">
    <source>
        <dbReference type="EMBL" id="EER32417.1"/>
    </source>
</evidence>
<feature type="transmembrane region" description="Helical" evidence="16">
    <location>
        <begin position="217"/>
        <end position="236"/>
    </location>
</feature>
<evidence type="ECO:0000259" key="18">
    <source>
        <dbReference type="PROSITE" id="PS51384"/>
    </source>
</evidence>
<keyword evidence="6" id="KW-0285">Flavoprotein</keyword>
<keyword evidence="5" id="KW-1003">Cell membrane</keyword>
<dbReference type="Pfam" id="PF01794">
    <property type="entry name" value="Ferric_reduct"/>
    <property type="match status" value="1"/>
</dbReference>
<keyword evidence="4" id="KW-0813">Transport</keyword>
<dbReference type="PROSITE" id="PS51384">
    <property type="entry name" value="FAD_FR"/>
    <property type="match status" value="1"/>
</dbReference>
<feature type="transmembrane region" description="Helical" evidence="16">
    <location>
        <begin position="351"/>
        <end position="371"/>
    </location>
</feature>
<evidence type="ECO:0000256" key="17">
    <source>
        <dbReference type="SAM" id="SignalP"/>
    </source>
</evidence>
<dbReference type="InterPro" id="IPR017938">
    <property type="entry name" value="Riboflavin_synthase-like_b-brl"/>
</dbReference>
<evidence type="ECO:0000256" key="10">
    <source>
        <dbReference type="ARBA" id="ARBA00022989"/>
    </source>
</evidence>
<dbReference type="VEuPathDB" id="FungiDB:CTRG_04088"/>
<keyword evidence="10 16" id="KW-1133">Transmembrane helix</keyword>
<dbReference type="PANTHER" id="PTHR32361:SF9">
    <property type="entry name" value="FERRIC REDUCTASE TRANSMEMBRANE COMPONENT 3-RELATED"/>
    <property type="match status" value="1"/>
</dbReference>
<dbReference type="InterPro" id="IPR013112">
    <property type="entry name" value="FAD-bd_8"/>
</dbReference>
<dbReference type="GO" id="GO:0015677">
    <property type="term" value="P:copper ion import"/>
    <property type="evidence" value="ECO:0007669"/>
    <property type="project" value="TreeGrafter"/>
</dbReference>
<evidence type="ECO:0000313" key="20">
    <source>
        <dbReference type="Proteomes" id="UP000002037"/>
    </source>
</evidence>
<dbReference type="PANTHER" id="PTHR32361">
    <property type="entry name" value="FERRIC/CUPRIC REDUCTASE TRANSMEMBRANE COMPONENT"/>
    <property type="match status" value="1"/>
</dbReference>
<evidence type="ECO:0000256" key="6">
    <source>
        <dbReference type="ARBA" id="ARBA00022630"/>
    </source>
</evidence>
<accession>C5MCY7</accession>
<dbReference type="Gene3D" id="3.40.50.80">
    <property type="entry name" value="Nucleotide-binding domain of ferredoxin-NADP reductase (FNR) module"/>
    <property type="match status" value="1"/>
</dbReference>
<dbReference type="STRING" id="294747.C5MCY7"/>
<dbReference type="GO" id="GO:0006879">
    <property type="term" value="P:intracellular iron ion homeostasis"/>
    <property type="evidence" value="ECO:0007669"/>
    <property type="project" value="TreeGrafter"/>
</dbReference>
<keyword evidence="14" id="KW-0325">Glycoprotein</keyword>
<evidence type="ECO:0000256" key="4">
    <source>
        <dbReference type="ARBA" id="ARBA00022448"/>
    </source>
</evidence>
<keyword evidence="9" id="KW-0249">Electron transport</keyword>
<evidence type="ECO:0000256" key="13">
    <source>
        <dbReference type="ARBA" id="ARBA00023136"/>
    </source>
</evidence>
<dbReference type="SFLD" id="SFLDG01168">
    <property type="entry name" value="Ferric_reductase_subgroup_(FRE"/>
    <property type="match status" value="1"/>
</dbReference>
<name>C5MCY7_CANTT</name>
<dbReference type="InterPro" id="IPR039261">
    <property type="entry name" value="FNR_nucleotide-bd"/>
</dbReference>
<dbReference type="SUPFAM" id="SSF63380">
    <property type="entry name" value="Riboflavin synthase domain-like"/>
    <property type="match status" value="1"/>
</dbReference>
<dbReference type="KEGG" id="ctp:CTRG_04088"/>
<evidence type="ECO:0000256" key="8">
    <source>
        <dbReference type="ARBA" id="ARBA00022827"/>
    </source>
</evidence>
<dbReference type="AlphaFoldDB" id="C5MCY7"/>
<comment type="similarity">
    <text evidence="2">Belongs to the ferric reductase (FRE) family.</text>
</comment>
<dbReference type="Pfam" id="PF08022">
    <property type="entry name" value="FAD_binding_8"/>
    <property type="match status" value="1"/>
</dbReference>
<evidence type="ECO:0000256" key="3">
    <source>
        <dbReference type="ARBA" id="ARBA00012668"/>
    </source>
</evidence>
<keyword evidence="20" id="KW-1185">Reference proteome</keyword>